<keyword evidence="10" id="KW-1185">Reference proteome</keyword>
<feature type="transmembrane region" description="Helical" evidence="8">
    <location>
        <begin position="185"/>
        <end position="202"/>
    </location>
</feature>
<protein>
    <submittedName>
        <fullName evidence="9">Potassium uptake protein, TrkH family</fullName>
    </submittedName>
</protein>
<dbReference type="GO" id="GO:0008324">
    <property type="term" value="F:monoatomic cation transmembrane transporter activity"/>
    <property type="evidence" value="ECO:0007669"/>
    <property type="project" value="InterPro"/>
</dbReference>
<keyword evidence="4 8" id="KW-0812">Transmembrane</keyword>
<comment type="subcellular location">
    <subcellularLocation>
        <location evidence="1">Cell membrane</location>
        <topology evidence="1">Multi-pass membrane protein</topology>
    </subcellularLocation>
</comment>
<dbReference type="EMBL" id="AEQN01000023">
    <property type="protein sequence ID" value="EFV01080.1"/>
    <property type="molecule type" value="Genomic_DNA"/>
</dbReference>
<evidence type="ECO:0000256" key="4">
    <source>
        <dbReference type="ARBA" id="ARBA00022692"/>
    </source>
</evidence>
<evidence type="ECO:0000313" key="10">
    <source>
        <dbReference type="Proteomes" id="UP000004754"/>
    </source>
</evidence>
<evidence type="ECO:0000256" key="7">
    <source>
        <dbReference type="ARBA" id="ARBA00023136"/>
    </source>
</evidence>
<evidence type="ECO:0000256" key="6">
    <source>
        <dbReference type="ARBA" id="ARBA00023065"/>
    </source>
</evidence>
<feature type="transmembrane region" description="Helical" evidence="8">
    <location>
        <begin position="102"/>
        <end position="125"/>
    </location>
</feature>
<keyword evidence="3" id="KW-1003">Cell membrane</keyword>
<feature type="transmembrane region" description="Helical" evidence="8">
    <location>
        <begin position="433"/>
        <end position="453"/>
    </location>
</feature>
<feature type="transmembrane region" description="Helical" evidence="8">
    <location>
        <begin position="260"/>
        <end position="277"/>
    </location>
</feature>
<feature type="transmembrane region" description="Helical" evidence="8">
    <location>
        <begin position="377"/>
        <end position="395"/>
    </location>
</feature>
<feature type="transmembrane region" description="Helical" evidence="8">
    <location>
        <begin position="222"/>
        <end position="240"/>
    </location>
</feature>
<comment type="caution">
    <text evidence="9">The sequence shown here is derived from an EMBL/GenBank/DDBJ whole genome shotgun (WGS) entry which is preliminary data.</text>
</comment>
<dbReference type="PANTHER" id="PTHR32024">
    <property type="entry name" value="TRK SYSTEM POTASSIUM UPTAKE PROTEIN TRKG-RELATED"/>
    <property type="match status" value="1"/>
</dbReference>
<keyword evidence="5 8" id="KW-1133">Transmembrane helix</keyword>
<dbReference type="eggNOG" id="COG0168">
    <property type="taxonomic scope" value="Bacteria"/>
</dbReference>
<name>E6MII4_9FIRM</name>
<dbReference type="AlphaFoldDB" id="E6MII4"/>
<dbReference type="Proteomes" id="UP000004754">
    <property type="component" value="Unassembled WGS sequence"/>
</dbReference>
<evidence type="ECO:0000313" key="9">
    <source>
        <dbReference type="EMBL" id="EFV01080.1"/>
    </source>
</evidence>
<organism evidence="9 10">
    <name type="scientific">Pseudoramibacter alactolyticus ATCC 23263</name>
    <dbReference type="NCBI Taxonomy" id="887929"/>
    <lineage>
        <taxon>Bacteria</taxon>
        <taxon>Bacillati</taxon>
        <taxon>Bacillota</taxon>
        <taxon>Clostridia</taxon>
        <taxon>Eubacteriales</taxon>
        <taxon>Eubacteriaceae</taxon>
        <taxon>Pseudoramibacter</taxon>
    </lineage>
</organism>
<evidence type="ECO:0000256" key="5">
    <source>
        <dbReference type="ARBA" id="ARBA00022989"/>
    </source>
</evidence>
<evidence type="ECO:0000256" key="2">
    <source>
        <dbReference type="ARBA" id="ARBA00022448"/>
    </source>
</evidence>
<reference evidence="9 10" key="1">
    <citation type="submission" date="2010-12" db="EMBL/GenBank/DDBJ databases">
        <authorList>
            <person name="Muzny D."/>
            <person name="Qin X."/>
            <person name="Deng J."/>
            <person name="Jiang H."/>
            <person name="Liu Y."/>
            <person name="Qu J."/>
            <person name="Song X.-Z."/>
            <person name="Zhang L."/>
            <person name="Thornton R."/>
            <person name="Coyle M."/>
            <person name="Francisco L."/>
            <person name="Jackson L."/>
            <person name="Javaid M."/>
            <person name="Korchina V."/>
            <person name="Kovar C."/>
            <person name="Mata R."/>
            <person name="Mathew T."/>
            <person name="Ngo R."/>
            <person name="Nguyen L."/>
            <person name="Nguyen N."/>
            <person name="Okwuonu G."/>
            <person name="Ongeri F."/>
            <person name="Pham C."/>
            <person name="Simmons D."/>
            <person name="Wilczek-Boney K."/>
            <person name="Hale W."/>
            <person name="Jakkamsetti A."/>
            <person name="Pham P."/>
            <person name="Ruth R."/>
            <person name="San Lucas F."/>
            <person name="Warren J."/>
            <person name="Zhang J."/>
            <person name="Zhao Z."/>
            <person name="Zhou C."/>
            <person name="Zhu D."/>
            <person name="Lee S."/>
            <person name="Bess C."/>
            <person name="Blankenburg K."/>
            <person name="Forbes L."/>
            <person name="Fu Q."/>
            <person name="Gubbala S."/>
            <person name="Hirani K."/>
            <person name="Jayaseelan J.C."/>
            <person name="Lara F."/>
            <person name="Munidasa M."/>
            <person name="Palculict T."/>
            <person name="Patil S."/>
            <person name="Pu L.-L."/>
            <person name="Saada N."/>
            <person name="Tang L."/>
            <person name="Weissenberger G."/>
            <person name="Zhu Y."/>
            <person name="Hemphill L."/>
            <person name="Shang Y."/>
            <person name="Youmans B."/>
            <person name="Ayvaz T."/>
            <person name="Ross M."/>
            <person name="Santibanez J."/>
            <person name="Aqrawi P."/>
            <person name="Gross S."/>
            <person name="Joshi V."/>
            <person name="Fowler G."/>
            <person name="Nazareth L."/>
            <person name="Reid J."/>
            <person name="Worley K."/>
            <person name="Petrosino J."/>
            <person name="Highlander S."/>
            <person name="Gibbs R."/>
        </authorList>
    </citation>
    <scope>NUCLEOTIDE SEQUENCE [LARGE SCALE GENOMIC DNA]</scope>
    <source>
        <strain evidence="9 10">ATCC 23263</strain>
    </source>
</reference>
<accession>E6MII4</accession>
<dbReference type="GO" id="GO:0005886">
    <property type="term" value="C:plasma membrane"/>
    <property type="evidence" value="ECO:0007669"/>
    <property type="project" value="UniProtKB-SubCell"/>
</dbReference>
<feature type="transmembrane region" description="Helical" evidence="8">
    <location>
        <begin position="401"/>
        <end position="421"/>
    </location>
</feature>
<dbReference type="PANTHER" id="PTHR32024:SF1">
    <property type="entry name" value="KTR SYSTEM POTASSIUM UPTAKE PROTEIN B"/>
    <property type="match status" value="1"/>
</dbReference>
<dbReference type="Pfam" id="PF02386">
    <property type="entry name" value="TrkH"/>
    <property type="match status" value="1"/>
</dbReference>
<keyword evidence="2" id="KW-0813">Transport</keyword>
<evidence type="ECO:0000256" key="8">
    <source>
        <dbReference type="SAM" id="Phobius"/>
    </source>
</evidence>
<gene>
    <name evidence="9" type="ORF">HMP0721_1819</name>
</gene>
<feature type="transmembrane region" description="Helical" evidence="8">
    <location>
        <begin position="312"/>
        <end position="331"/>
    </location>
</feature>
<keyword evidence="7 8" id="KW-0472">Membrane</keyword>
<proteinExistence type="predicted"/>
<dbReference type="GO" id="GO:0030001">
    <property type="term" value="P:metal ion transport"/>
    <property type="evidence" value="ECO:0007669"/>
    <property type="project" value="UniProtKB-ARBA"/>
</dbReference>
<dbReference type="InterPro" id="IPR003445">
    <property type="entry name" value="Cat_transpt"/>
</dbReference>
<sequence length="471" mass="50310">MALLLGRRSEKMKKSGMGMQFRKEELTRRQQLRRHITSSQIIVLGFAAVILIGALLLMLPVASREPGGATFADSLFTSTSAVCVTGLVVQDTGTYWTAFGQAVIISLIQIGGLGIVTMAVTVVRLSGRRIGLMQRSFMQDSISAPQVGGIVRLTNFIIRTTIMIELLGAAIMMPTFIHDFGIGKGIWYAVFHSISAFCNAGFDLMGVNGKFSSIVQYVNNPVISLTIAGLIIVGGIGFLVWDDVASHRLHFKAYRLQSKVAITVTVVLLVLPTLYFYSGEAQALPSAAGGHFLAAFFQAVTPRTAGFNTVNLLAFSDVGVGLFIVLMLIGGSPGSTAGGMKTTTIAVLAAESLAVFRQSGSIHFFDRRVAEDVVRTAAAIFLMYVMLCVGGGMIISRIEGISLLTCLFETASAIGTVGLTLGITPQLGLVSRFILVLLMYFGRVGGLTVIFAVSRGNHSHSQWPQEPITVG</sequence>
<keyword evidence="6" id="KW-0406">Ion transport</keyword>
<evidence type="ECO:0000256" key="3">
    <source>
        <dbReference type="ARBA" id="ARBA00022475"/>
    </source>
</evidence>
<evidence type="ECO:0000256" key="1">
    <source>
        <dbReference type="ARBA" id="ARBA00004651"/>
    </source>
</evidence>
<dbReference type="HOGENOM" id="CLU_026429_0_1_9"/>
<dbReference type="STRING" id="887929.HMP0721_1819"/>